<dbReference type="Pfam" id="PF22920">
    <property type="entry name" value="UvrC_RNaseH"/>
    <property type="match status" value="1"/>
</dbReference>
<dbReference type="Pfam" id="PF08459">
    <property type="entry name" value="UvrC_RNaseH_dom"/>
    <property type="match status" value="1"/>
</dbReference>
<comment type="subcellular location">
    <subcellularLocation>
        <location evidence="6">Cytoplasm</location>
    </subcellularLocation>
</comment>
<dbReference type="GO" id="GO:0006289">
    <property type="term" value="P:nucleotide-excision repair"/>
    <property type="evidence" value="ECO:0007669"/>
    <property type="project" value="UniProtKB-UniRule"/>
</dbReference>
<dbReference type="Pfam" id="PF02151">
    <property type="entry name" value="UVR"/>
    <property type="match status" value="1"/>
</dbReference>
<proteinExistence type="inferred from homology"/>
<dbReference type="PROSITE" id="PS50165">
    <property type="entry name" value="UVRC"/>
    <property type="match status" value="1"/>
</dbReference>
<dbReference type="InterPro" id="IPR004791">
    <property type="entry name" value="UvrC"/>
</dbReference>
<dbReference type="Gene3D" id="3.40.1440.10">
    <property type="entry name" value="GIY-YIG endonuclease"/>
    <property type="match status" value="1"/>
</dbReference>
<sequence>MGSHSSKLEEKLAHVPDAPGVYVLKDRRSRPIYIGKAKSLKDRLRTYFGAVAPDRHLQALISKIADFEYILTESDVEALILEANLIKLHLPRYNVKLKDDKKYPFVKVTVCDDFPRAFATRTLTDDGSLFFGPYTNAKVTRRALRTVNRIFGLRTCRGRLPDRACLEFHIERCHAPCEEKISKEEYRTLVERACRFLAGRSEEIEGELEEQMSAASDRQDYEQAARLRDQLYAVREVTRRQRVVFDDGKDRDVLAVARSGDIAVIVVFRVREGRLCGKEHFVLSVGANVADAEVIAAFIAQYYLGASFVPEEVIVPTELEDRCALESWLAQKRAKLRAASGSSWPGRRPWPAAGVTGRREGEGQVPGEEPRVGEEILHLAGARSGRRASRLTRGEDQGPSGDDEAGASDQVSIVVARRGDRRKLLATATRNARTLLDEECRVSEERAPPSITDLAKHLALPAPPHRIEGIDISTIQGKDAVGSVVVFIDGRPARQEYRHFKIRSVEGQNDVAMIGEVVGRRIRRLSEEEQPLPDLILVDGGVGQARRALAELQAAGVEEQVAVLGLAKRFDTVYRPDGLVIMIPKESAGLRLLQRLRDEAHRSAVRYHHRLRKRATKRSALDGIPGVGEARKRALLRRFRSVQRIRAASVEEICCVRGIGPALAERIVRFLRSE</sequence>
<evidence type="ECO:0000259" key="9">
    <source>
        <dbReference type="PROSITE" id="PS50164"/>
    </source>
</evidence>
<evidence type="ECO:0000313" key="11">
    <source>
        <dbReference type="EMBL" id="KPJ52574.1"/>
    </source>
</evidence>
<dbReference type="Gene3D" id="1.10.150.20">
    <property type="entry name" value="5' to 3' exonuclease, C-terminal subdomain"/>
    <property type="match status" value="1"/>
</dbReference>
<reference evidence="11 12" key="1">
    <citation type="journal article" date="2015" name="Microbiome">
        <title>Genomic resolution of linkages in carbon, nitrogen, and sulfur cycling among widespread estuary sediment bacteria.</title>
        <authorList>
            <person name="Baker B.J."/>
            <person name="Lazar C.S."/>
            <person name="Teske A.P."/>
            <person name="Dick G.J."/>
        </authorList>
    </citation>
    <scope>NUCLEOTIDE SEQUENCE [LARGE SCALE GENOMIC DNA]</scope>
    <source>
        <strain evidence="11">DG_24</strain>
    </source>
</reference>
<evidence type="ECO:0000259" key="8">
    <source>
        <dbReference type="PROSITE" id="PS50151"/>
    </source>
</evidence>
<dbReference type="InterPro" id="IPR001943">
    <property type="entry name" value="UVR_dom"/>
</dbReference>
<dbReference type="PANTHER" id="PTHR30562">
    <property type="entry name" value="UVRC/OXIDOREDUCTASE"/>
    <property type="match status" value="1"/>
</dbReference>
<dbReference type="SMART" id="SM00278">
    <property type="entry name" value="HhH1"/>
    <property type="match status" value="2"/>
</dbReference>
<dbReference type="GO" id="GO:0009381">
    <property type="term" value="F:excinuclease ABC activity"/>
    <property type="evidence" value="ECO:0007669"/>
    <property type="project" value="UniProtKB-UniRule"/>
</dbReference>
<evidence type="ECO:0000256" key="7">
    <source>
        <dbReference type="SAM" id="MobiDB-lite"/>
    </source>
</evidence>
<keyword evidence="2 6" id="KW-0227">DNA damage</keyword>
<evidence type="ECO:0000256" key="3">
    <source>
        <dbReference type="ARBA" id="ARBA00022769"/>
    </source>
</evidence>
<protein>
    <recommendedName>
        <fullName evidence="6">UvrABC system protein C</fullName>
        <shortName evidence="6">Protein UvrC</shortName>
    </recommendedName>
    <alternativeName>
        <fullName evidence="6">Excinuclease ABC subunit C</fullName>
    </alternativeName>
</protein>
<dbReference type="InterPro" id="IPR035901">
    <property type="entry name" value="GIY-YIG_endonuc_sf"/>
</dbReference>
<evidence type="ECO:0000259" key="10">
    <source>
        <dbReference type="PROSITE" id="PS50165"/>
    </source>
</evidence>
<dbReference type="SMART" id="SM00465">
    <property type="entry name" value="GIYc"/>
    <property type="match status" value="1"/>
</dbReference>
<comment type="caution">
    <text evidence="11">The sequence shown here is derived from an EMBL/GenBank/DDBJ whole genome shotgun (WGS) entry which is preliminary data.</text>
</comment>
<keyword evidence="1 6" id="KW-0963">Cytoplasm</keyword>
<dbReference type="InterPro" id="IPR000305">
    <property type="entry name" value="GIY-YIG_endonuc"/>
</dbReference>
<dbReference type="SUPFAM" id="SSF46600">
    <property type="entry name" value="C-terminal UvrC-binding domain of UvrB"/>
    <property type="match status" value="1"/>
</dbReference>
<keyword evidence="5 6" id="KW-0234">DNA repair</keyword>
<dbReference type="AlphaFoldDB" id="A0A0S7WQX1"/>
<dbReference type="InterPro" id="IPR001162">
    <property type="entry name" value="UvrC_RNase_H_dom"/>
</dbReference>
<dbReference type="GO" id="GO:0003677">
    <property type="term" value="F:DNA binding"/>
    <property type="evidence" value="ECO:0007669"/>
    <property type="project" value="UniProtKB-UniRule"/>
</dbReference>
<keyword evidence="4 6" id="KW-0267">Excision nuclease</keyword>
<dbReference type="GO" id="GO:0005737">
    <property type="term" value="C:cytoplasm"/>
    <property type="evidence" value="ECO:0007669"/>
    <property type="project" value="UniProtKB-SubCell"/>
</dbReference>
<evidence type="ECO:0000313" key="12">
    <source>
        <dbReference type="Proteomes" id="UP000052008"/>
    </source>
</evidence>
<dbReference type="FunFam" id="3.40.1440.10:FF:000001">
    <property type="entry name" value="UvrABC system protein C"/>
    <property type="match status" value="1"/>
</dbReference>
<comment type="subunit">
    <text evidence="6">Interacts with UvrB in an incision complex.</text>
</comment>
<dbReference type="InterPro" id="IPR036876">
    <property type="entry name" value="UVR_dom_sf"/>
</dbReference>
<dbReference type="PROSITE" id="PS50151">
    <property type="entry name" value="UVR"/>
    <property type="match status" value="1"/>
</dbReference>
<feature type="domain" description="UvrC family homology region profile" evidence="10">
    <location>
        <begin position="253"/>
        <end position="548"/>
    </location>
</feature>
<dbReference type="PROSITE" id="PS50164">
    <property type="entry name" value="GIY_YIG"/>
    <property type="match status" value="1"/>
</dbReference>
<dbReference type="CDD" id="cd10434">
    <property type="entry name" value="GIY-YIG_UvrC_Cho"/>
    <property type="match status" value="1"/>
</dbReference>
<evidence type="ECO:0000256" key="6">
    <source>
        <dbReference type="HAMAP-Rule" id="MF_00203"/>
    </source>
</evidence>
<dbReference type="Pfam" id="PF14520">
    <property type="entry name" value="HHH_5"/>
    <property type="match status" value="1"/>
</dbReference>
<dbReference type="HAMAP" id="MF_00203">
    <property type="entry name" value="UvrC"/>
    <property type="match status" value="1"/>
</dbReference>
<name>A0A0S7WQX1_UNCT6</name>
<feature type="compositionally biased region" description="Basic and acidic residues" evidence="7">
    <location>
        <begin position="357"/>
        <end position="377"/>
    </location>
</feature>
<evidence type="ECO:0000256" key="1">
    <source>
        <dbReference type="ARBA" id="ARBA00022490"/>
    </source>
</evidence>
<dbReference type="STRING" id="1703770.AMJ39_07530"/>
<comment type="similarity">
    <text evidence="6">Belongs to the UvrC family.</text>
</comment>
<dbReference type="InterPro" id="IPR038476">
    <property type="entry name" value="UvrC_RNase_H_dom_sf"/>
</dbReference>
<gene>
    <name evidence="6" type="primary">uvrC</name>
    <name evidence="11" type="ORF">AMJ39_07530</name>
</gene>
<dbReference type="InterPro" id="IPR047296">
    <property type="entry name" value="GIY-YIG_UvrC_Cho"/>
</dbReference>
<feature type="region of interest" description="Disordered" evidence="7">
    <location>
        <begin position="340"/>
        <end position="410"/>
    </location>
</feature>
<evidence type="ECO:0000256" key="5">
    <source>
        <dbReference type="ARBA" id="ARBA00023204"/>
    </source>
</evidence>
<feature type="domain" description="UVR" evidence="8">
    <location>
        <begin position="202"/>
        <end position="237"/>
    </location>
</feature>
<dbReference type="InterPro" id="IPR010994">
    <property type="entry name" value="RuvA_2-like"/>
</dbReference>
<organism evidence="11 12">
    <name type="scientific">candidate division TA06 bacterium DG_24</name>
    <dbReference type="NCBI Taxonomy" id="1703770"/>
    <lineage>
        <taxon>Bacteria</taxon>
        <taxon>Bacteria division TA06</taxon>
    </lineage>
</organism>
<dbReference type="Gene3D" id="3.30.420.340">
    <property type="entry name" value="UvrC, RNAse H endonuclease domain"/>
    <property type="match status" value="1"/>
</dbReference>
<dbReference type="GO" id="GO:0009432">
    <property type="term" value="P:SOS response"/>
    <property type="evidence" value="ECO:0007669"/>
    <property type="project" value="UniProtKB-UniRule"/>
</dbReference>
<dbReference type="GO" id="GO:0009380">
    <property type="term" value="C:excinuclease repair complex"/>
    <property type="evidence" value="ECO:0007669"/>
    <property type="project" value="InterPro"/>
</dbReference>
<dbReference type="EMBL" id="LIZS01000052">
    <property type="protein sequence ID" value="KPJ52574.1"/>
    <property type="molecule type" value="Genomic_DNA"/>
</dbReference>
<dbReference type="Gene3D" id="4.10.860.10">
    <property type="entry name" value="UVR domain"/>
    <property type="match status" value="1"/>
</dbReference>
<feature type="domain" description="GIY-YIG" evidence="9">
    <location>
        <begin position="17"/>
        <end position="95"/>
    </location>
</feature>
<dbReference type="InterPro" id="IPR003583">
    <property type="entry name" value="Hlx-hairpin-Hlx_DNA-bd_motif"/>
</dbReference>
<dbReference type="SUPFAM" id="SSF82771">
    <property type="entry name" value="GIY-YIG endonuclease"/>
    <property type="match status" value="1"/>
</dbReference>
<comment type="function">
    <text evidence="6">The UvrABC repair system catalyzes the recognition and processing of DNA lesions. UvrC both incises the 5' and 3' sides of the lesion. The N-terminal half is responsible for the 3' incision and the C-terminal half is responsible for the 5' incision.</text>
</comment>
<dbReference type="NCBIfam" id="TIGR00194">
    <property type="entry name" value="uvrC"/>
    <property type="match status" value="1"/>
</dbReference>
<accession>A0A0S7WQX1</accession>
<evidence type="ECO:0000256" key="2">
    <source>
        <dbReference type="ARBA" id="ARBA00022763"/>
    </source>
</evidence>
<dbReference type="InterPro" id="IPR050066">
    <property type="entry name" value="UvrABC_protein_C"/>
</dbReference>
<evidence type="ECO:0000256" key="4">
    <source>
        <dbReference type="ARBA" id="ARBA00022881"/>
    </source>
</evidence>
<dbReference type="Proteomes" id="UP000052008">
    <property type="component" value="Unassembled WGS sequence"/>
</dbReference>
<dbReference type="Pfam" id="PF01541">
    <property type="entry name" value="GIY-YIG"/>
    <property type="match status" value="1"/>
</dbReference>
<dbReference type="SUPFAM" id="SSF47781">
    <property type="entry name" value="RuvA domain 2-like"/>
    <property type="match status" value="1"/>
</dbReference>
<dbReference type="PATRIC" id="fig|1703770.3.peg.1929"/>
<keyword evidence="3 6" id="KW-0228">DNA excision</keyword>
<dbReference type="PANTHER" id="PTHR30562:SF1">
    <property type="entry name" value="UVRABC SYSTEM PROTEIN C"/>
    <property type="match status" value="1"/>
</dbReference>
<keyword evidence="6" id="KW-0742">SOS response</keyword>